<proteinExistence type="predicted"/>
<organism evidence="2 3">
    <name type="scientific">Ktedonobacter robiniae</name>
    <dbReference type="NCBI Taxonomy" id="2778365"/>
    <lineage>
        <taxon>Bacteria</taxon>
        <taxon>Bacillati</taxon>
        <taxon>Chloroflexota</taxon>
        <taxon>Ktedonobacteria</taxon>
        <taxon>Ktedonobacterales</taxon>
        <taxon>Ktedonobacteraceae</taxon>
        <taxon>Ktedonobacter</taxon>
    </lineage>
</organism>
<evidence type="ECO:0000313" key="2">
    <source>
        <dbReference type="EMBL" id="GHO55643.1"/>
    </source>
</evidence>
<dbReference type="Proteomes" id="UP000654345">
    <property type="component" value="Unassembled WGS sequence"/>
</dbReference>
<dbReference type="RefSeq" id="WP_201372214.1">
    <property type="nucleotide sequence ID" value="NZ_BNJG01000001.1"/>
</dbReference>
<dbReference type="InterPro" id="IPR010852">
    <property type="entry name" value="ABATE"/>
</dbReference>
<dbReference type="Pfam" id="PF11706">
    <property type="entry name" value="zf-CGNR"/>
    <property type="match status" value="1"/>
</dbReference>
<dbReference type="Pfam" id="PF07336">
    <property type="entry name" value="ABATE"/>
    <property type="match status" value="1"/>
</dbReference>
<reference evidence="2 3" key="1">
    <citation type="journal article" date="2021" name="Int. J. Syst. Evol. Microbiol.">
        <title>Reticulibacter mediterranei gen. nov., sp. nov., within the new family Reticulibacteraceae fam. nov., and Ktedonospora formicarum gen. nov., sp. nov., Ktedonobacter robiniae sp. nov., Dictyobacter formicarum sp. nov. and Dictyobacter arantiisoli sp. nov., belonging to the class Ktedonobacteria.</title>
        <authorList>
            <person name="Yabe S."/>
            <person name="Zheng Y."/>
            <person name="Wang C.M."/>
            <person name="Sakai Y."/>
            <person name="Abe K."/>
            <person name="Yokota A."/>
            <person name="Donadio S."/>
            <person name="Cavaletti L."/>
            <person name="Monciardini P."/>
        </authorList>
    </citation>
    <scope>NUCLEOTIDE SEQUENCE [LARGE SCALE GENOMIC DNA]</scope>
    <source>
        <strain evidence="2 3">SOSP1-30</strain>
    </source>
</reference>
<accession>A0ABQ3USF4</accession>
<dbReference type="EMBL" id="BNJG01000001">
    <property type="protein sequence ID" value="GHO55643.1"/>
    <property type="molecule type" value="Genomic_DNA"/>
</dbReference>
<keyword evidence="3" id="KW-1185">Reference proteome</keyword>
<comment type="caution">
    <text evidence="2">The sequence shown here is derived from an EMBL/GenBank/DDBJ whole genome shotgun (WGS) entry which is preliminary data.</text>
</comment>
<dbReference type="InterPro" id="IPR023286">
    <property type="entry name" value="ABATE_dom_sf"/>
</dbReference>
<feature type="domain" description="Zinc finger CGNR" evidence="1">
    <location>
        <begin position="138"/>
        <end position="181"/>
    </location>
</feature>
<dbReference type="InterPro" id="IPR021005">
    <property type="entry name" value="Znf_CGNR"/>
</dbReference>
<dbReference type="PANTHER" id="PTHR35525">
    <property type="entry name" value="BLL6575 PROTEIN"/>
    <property type="match status" value="1"/>
</dbReference>
<dbReference type="SUPFAM" id="SSF160904">
    <property type="entry name" value="Jann2411-like"/>
    <property type="match status" value="1"/>
</dbReference>
<gene>
    <name evidence="2" type="ORF">KSB_41180</name>
</gene>
<protein>
    <recommendedName>
        <fullName evidence="1">Zinc finger CGNR domain-containing protein</fullName>
    </recommendedName>
</protein>
<sequence length="193" mass="22565">MEVLALDFLNSDYRDYRGSGRAEDRFLQLAWRQQFLARWHLDVDAAALDESMMRSLITLRSHLWDYAARLARGEPLAVADMTQLQPYLQVSAARRTLCQDQDGHWRIVLEPLQKDWLWVQSEIVTSFVELITTQETARIKICENDACGWIFFDASKNRSRRWCAGYACGNMMTVRRYRARQARDSQAIVSEDH</sequence>
<dbReference type="PANTHER" id="PTHR35525:SF3">
    <property type="entry name" value="BLL6575 PROTEIN"/>
    <property type="match status" value="1"/>
</dbReference>
<dbReference type="Gene3D" id="1.10.3300.10">
    <property type="entry name" value="Jann2411-like domain"/>
    <property type="match status" value="1"/>
</dbReference>
<evidence type="ECO:0000313" key="3">
    <source>
        <dbReference type="Proteomes" id="UP000654345"/>
    </source>
</evidence>
<name>A0ABQ3USF4_9CHLR</name>
<evidence type="ECO:0000259" key="1">
    <source>
        <dbReference type="Pfam" id="PF11706"/>
    </source>
</evidence>